<comment type="similarity">
    <text evidence="2">Belongs to the RmuC family.</text>
</comment>
<evidence type="ECO:0000256" key="5">
    <source>
        <dbReference type="SAM" id="Coils"/>
    </source>
</evidence>
<reference evidence="7 8" key="1">
    <citation type="submission" date="2020-07" db="EMBL/GenBank/DDBJ databases">
        <title>Halieaceae bacterium, F7430, whole genome shotgun sequencing project.</title>
        <authorList>
            <person name="Jiang S."/>
            <person name="Liu Z.W."/>
            <person name="Du Z.J."/>
        </authorList>
    </citation>
    <scope>NUCLEOTIDE SEQUENCE [LARGE SCALE GENOMIC DNA]</scope>
    <source>
        <strain evidence="7 8">F7430</strain>
    </source>
</reference>
<comment type="caution">
    <text evidence="7">The sequence shown here is derived from an EMBL/GenBank/DDBJ whole genome shotgun (WGS) entry which is preliminary data.</text>
</comment>
<evidence type="ECO:0000256" key="3">
    <source>
        <dbReference type="ARBA" id="ARBA00023054"/>
    </source>
</evidence>
<name>A0A7W2TXJ8_9GAMM</name>
<organism evidence="7 8">
    <name type="scientific">Sediminihaliea albiluteola</name>
    <dbReference type="NCBI Taxonomy" id="2758564"/>
    <lineage>
        <taxon>Bacteria</taxon>
        <taxon>Pseudomonadati</taxon>
        <taxon>Pseudomonadota</taxon>
        <taxon>Gammaproteobacteria</taxon>
        <taxon>Cellvibrionales</taxon>
        <taxon>Halieaceae</taxon>
        <taxon>Sediminihaliea</taxon>
    </lineage>
</organism>
<dbReference type="RefSeq" id="WP_182173829.1">
    <property type="nucleotide sequence ID" value="NZ_JACFXU010000017.1"/>
</dbReference>
<evidence type="ECO:0000313" key="8">
    <source>
        <dbReference type="Proteomes" id="UP000539350"/>
    </source>
</evidence>
<evidence type="ECO:0000256" key="4">
    <source>
        <dbReference type="ARBA" id="ARBA00023172"/>
    </source>
</evidence>
<keyword evidence="4" id="KW-0233">DNA recombination</keyword>
<dbReference type="Pfam" id="PF02646">
    <property type="entry name" value="RmuC"/>
    <property type="match status" value="1"/>
</dbReference>
<dbReference type="GO" id="GO:0006310">
    <property type="term" value="P:DNA recombination"/>
    <property type="evidence" value="ECO:0007669"/>
    <property type="project" value="UniProtKB-KW"/>
</dbReference>
<evidence type="ECO:0000256" key="1">
    <source>
        <dbReference type="ARBA" id="ARBA00003416"/>
    </source>
</evidence>
<dbReference type="PANTHER" id="PTHR30563:SF0">
    <property type="entry name" value="DNA RECOMBINATION PROTEIN RMUC"/>
    <property type="match status" value="1"/>
</dbReference>
<keyword evidence="6" id="KW-0472">Membrane</keyword>
<keyword evidence="6" id="KW-0812">Transmembrane</keyword>
<sequence>MEFSQQQWLFSAAALILGLCLAAVAFLLQRLRYQQRSRLRQTEQLSKLKQHYQALQNEHSRLQERLRQQEQRHREQLGQVDAHKAELNREFENLAHKIFEQRSEHFKHSSQSSLESLLRPFREQITGFQQRIDRVHTESVQGQAKLEAELHKVLDIGLQMNEQASNLSAALKGDKKTTGNWGEAQLERSLQLAGLEAGVHYQTQASFRDGEGKRKLPDFLILLPNGKHIVIDSKVSLVDYERAVTAADDQSREAALNAHVAAVKRHIDDLASKDYAHLPQLVSPDFVLMFMPIEPAYIEAMRHKHELFNYGFEKGIILVSHTTLMPVMRTVCNLWMVENSNREAREISTRAGEIYNQVCLLAERLQRLGGSLATTGNHYNDAVRALIGKQGLQGKVERFGQLSNTANKNMPDLEPLHQELEQDRLTIKEHPPRAAKP</sequence>
<proteinExistence type="inferred from homology"/>
<keyword evidence="8" id="KW-1185">Reference proteome</keyword>
<dbReference type="InterPro" id="IPR003798">
    <property type="entry name" value="DNA_recombination_RmuC"/>
</dbReference>
<feature type="transmembrane region" description="Helical" evidence="6">
    <location>
        <begin position="6"/>
        <end position="28"/>
    </location>
</feature>
<dbReference type="AlphaFoldDB" id="A0A7W2TXJ8"/>
<gene>
    <name evidence="7" type="ORF">H2508_11770</name>
</gene>
<protein>
    <submittedName>
        <fullName evidence="7">DNA recombination protein RmuC</fullName>
    </submittedName>
</protein>
<keyword evidence="6" id="KW-1133">Transmembrane helix</keyword>
<evidence type="ECO:0000256" key="6">
    <source>
        <dbReference type="SAM" id="Phobius"/>
    </source>
</evidence>
<evidence type="ECO:0000256" key="2">
    <source>
        <dbReference type="ARBA" id="ARBA00009840"/>
    </source>
</evidence>
<evidence type="ECO:0000313" key="7">
    <source>
        <dbReference type="EMBL" id="MBA6413788.1"/>
    </source>
</evidence>
<comment type="function">
    <text evidence="1">Involved in DNA recombination.</text>
</comment>
<accession>A0A7W2TXJ8</accession>
<dbReference type="Proteomes" id="UP000539350">
    <property type="component" value="Unassembled WGS sequence"/>
</dbReference>
<dbReference type="PANTHER" id="PTHR30563">
    <property type="entry name" value="DNA RECOMBINATION PROTEIN RMUC"/>
    <property type="match status" value="1"/>
</dbReference>
<keyword evidence="3 5" id="KW-0175">Coiled coil</keyword>
<dbReference type="EMBL" id="JACFXU010000017">
    <property type="protein sequence ID" value="MBA6413788.1"/>
    <property type="molecule type" value="Genomic_DNA"/>
</dbReference>
<feature type="coiled-coil region" evidence="5">
    <location>
        <begin position="38"/>
        <end position="104"/>
    </location>
</feature>